<name>A0ABR7EH36_9FIRM</name>
<comment type="caution">
    <text evidence="2">The sequence shown here is derived from an EMBL/GenBank/DDBJ whole genome shotgun (WGS) entry which is preliminary data.</text>
</comment>
<evidence type="ECO:0000313" key="2">
    <source>
        <dbReference type="EMBL" id="MBC5649061.1"/>
    </source>
</evidence>
<accession>A0ABR7EH36</accession>
<dbReference type="InterPro" id="IPR016181">
    <property type="entry name" value="Acyl_CoA_acyltransferase"/>
</dbReference>
<feature type="domain" description="N-acetyltransferase" evidence="1">
    <location>
        <begin position="8"/>
        <end position="163"/>
    </location>
</feature>
<dbReference type="Proteomes" id="UP000606889">
    <property type="component" value="Unassembled WGS sequence"/>
</dbReference>
<dbReference type="InterPro" id="IPR000182">
    <property type="entry name" value="GNAT_dom"/>
</dbReference>
<dbReference type="InterPro" id="IPR051531">
    <property type="entry name" value="N-acetyltransferase"/>
</dbReference>
<proteinExistence type="predicted"/>
<organism evidence="2 3">
    <name type="scientific">Christensenella tenuis</name>
    <dbReference type="NCBI Taxonomy" id="2763033"/>
    <lineage>
        <taxon>Bacteria</taxon>
        <taxon>Bacillati</taxon>
        <taxon>Bacillota</taxon>
        <taxon>Clostridia</taxon>
        <taxon>Christensenellales</taxon>
        <taxon>Christensenellaceae</taxon>
        <taxon>Christensenella</taxon>
    </lineage>
</organism>
<dbReference type="SUPFAM" id="SSF55729">
    <property type="entry name" value="Acyl-CoA N-acyltransferases (Nat)"/>
    <property type="match status" value="1"/>
</dbReference>
<dbReference type="PANTHER" id="PTHR43792:SF1">
    <property type="entry name" value="N-ACETYLTRANSFERASE DOMAIN-CONTAINING PROTEIN"/>
    <property type="match status" value="1"/>
</dbReference>
<evidence type="ECO:0000313" key="3">
    <source>
        <dbReference type="Proteomes" id="UP000606889"/>
    </source>
</evidence>
<keyword evidence="3" id="KW-1185">Reference proteome</keyword>
<dbReference type="EMBL" id="JACOON010000006">
    <property type="protein sequence ID" value="MBC5649061.1"/>
    <property type="molecule type" value="Genomic_DNA"/>
</dbReference>
<gene>
    <name evidence="2" type="ORF">H8S18_11990</name>
</gene>
<dbReference type="PROSITE" id="PS51186">
    <property type="entry name" value="GNAT"/>
    <property type="match status" value="1"/>
</dbReference>
<dbReference type="PANTHER" id="PTHR43792">
    <property type="entry name" value="GNAT FAMILY, PUTATIVE (AFU_ORTHOLOGUE AFUA_3G00765)-RELATED-RELATED"/>
    <property type="match status" value="1"/>
</dbReference>
<dbReference type="Pfam" id="PF13302">
    <property type="entry name" value="Acetyltransf_3"/>
    <property type="match status" value="1"/>
</dbReference>
<sequence length="174" mass="20234">MILQTERLLLREMTQEDFPALCRILQDEKAMYAYEHAFTDSEAHDWLDRQIARYRQDGFGLWAVVLKETGQMIGQCGITWQDALGIRVPEIGYLFERAFWHHGYATEAAQACRNYAFRILGMDRVYSIIRDTNFASQSVAKRNGMSVCGSLVKHYYGMDMPHLVFCISKQKEDF</sequence>
<protein>
    <submittedName>
        <fullName evidence="2">GNAT family N-acetyltransferase</fullName>
    </submittedName>
</protein>
<dbReference type="Gene3D" id="3.40.630.30">
    <property type="match status" value="1"/>
</dbReference>
<reference evidence="2 3" key="1">
    <citation type="submission" date="2020-08" db="EMBL/GenBank/DDBJ databases">
        <title>Genome public.</title>
        <authorList>
            <person name="Liu C."/>
            <person name="Sun Q."/>
        </authorList>
    </citation>
    <scope>NUCLEOTIDE SEQUENCE [LARGE SCALE GENOMIC DNA]</scope>
    <source>
        <strain evidence="2 3">NSJ-35</strain>
    </source>
</reference>
<evidence type="ECO:0000259" key="1">
    <source>
        <dbReference type="PROSITE" id="PS51186"/>
    </source>
</evidence>